<evidence type="ECO:0000256" key="3">
    <source>
        <dbReference type="SAM" id="Coils"/>
    </source>
</evidence>
<dbReference type="NCBIfam" id="TIGR00756">
    <property type="entry name" value="PPR"/>
    <property type="match status" value="1"/>
</dbReference>
<keyword evidence="3" id="KW-0175">Coiled coil</keyword>
<dbReference type="FunFam" id="1.25.40.10:FF:000158">
    <property type="entry name" value="pentatricopeptide repeat-containing protein At2g33680"/>
    <property type="match status" value="1"/>
</dbReference>
<feature type="region of interest" description="Disordered" evidence="4">
    <location>
        <begin position="629"/>
        <end position="670"/>
    </location>
</feature>
<feature type="domain" description="DYW" evidence="5">
    <location>
        <begin position="537"/>
        <end position="627"/>
    </location>
</feature>
<evidence type="ECO:0000256" key="1">
    <source>
        <dbReference type="ARBA" id="ARBA00022737"/>
    </source>
</evidence>
<dbReference type="Proteomes" id="UP000663834">
    <property type="component" value="Unassembled WGS sequence"/>
</dbReference>
<dbReference type="GO" id="GO:0009451">
    <property type="term" value="P:RNA modification"/>
    <property type="evidence" value="ECO:0007669"/>
    <property type="project" value="InterPro"/>
</dbReference>
<reference evidence="6" key="1">
    <citation type="submission" date="2021-02" db="EMBL/GenBank/DDBJ databases">
        <authorList>
            <person name="Nowell W R."/>
        </authorList>
    </citation>
    <scope>NUCLEOTIDE SEQUENCE</scope>
</reference>
<evidence type="ECO:0000256" key="4">
    <source>
        <dbReference type="SAM" id="MobiDB-lite"/>
    </source>
</evidence>
<dbReference type="OrthoDB" id="185373at2759"/>
<evidence type="ECO:0000313" key="7">
    <source>
        <dbReference type="Proteomes" id="UP000663834"/>
    </source>
</evidence>
<dbReference type="Pfam" id="PF14432">
    <property type="entry name" value="DYW_deaminase"/>
    <property type="match status" value="1"/>
</dbReference>
<dbReference type="InterPro" id="IPR032867">
    <property type="entry name" value="DYW_dom"/>
</dbReference>
<dbReference type="AlphaFoldDB" id="A0A816HE34"/>
<dbReference type="PROSITE" id="PS51375">
    <property type="entry name" value="PPR"/>
    <property type="match status" value="1"/>
</dbReference>
<dbReference type="InterPro" id="IPR002885">
    <property type="entry name" value="PPR_rpt"/>
</dbReference>
<dbReference type="PANTHER" id="PTHR24015">
    <property type="entry name" value="OS07G0578800 PROTEIN-RELATED"/>
    <property type="match status" value="1"/>
</dbReference>
<feature type="repeat" description="PPR" evidence="2">
    <location>
        <begin position="226"/>
        <end position="260"/>
    </location>
</feature>
<sequence>MILNKLIINSRILLITAVKHSTFIRSIDSDLGDQMKILNDNKQYAKTLGLFDKHKENIEKYSNWVIIQALKACSQTKDIKRGSNIHNLVSSRLKYDPYILPALVHLYMQCGDVNQAEFLFNTSSKKTVNIYGAMMKGYIENNQANKAIDLFHKIKDPNDVIFILLFNACAQLGSDEGLNLTKKVSKTIPKSFYSNVRLLTSLLDALVKCNDLTYAQSFFDASIKNDVGMYAVMMNGYNKENDPLKTLNLFYQMKDKNHSIIYLHVIKALSQIGDYKLSQSIIELIPNDLLNNNQIQTVLIDMWGKNGSIDKVKEIFDKISQPNQYQYAAIINAYGLNGMGIQAIEIYRQISLDLIDEITHICILNACSHSGLVQDARSIFENIQIKTVSIYTAMIDCLSRASLFQEAQNLQEEYERSHPPSLPMHMALLSGARNHMNANLAQQIYDRMNKVFPQSDDSLVSAATLLANVYGSIGDIDKASDIRTQLTKSGAKKKIGLSWTVVDGQVYQFRAHDVNHPRSKEIYAEAEKISAELVEHGHQHDSSWITRPLSQDETIATALCGHSERLAIAWNFVVHPNASQIQITKNLRVCGDCHRATKLIATIRQCEIIVRDANRIHLFYKNGQCSYPEIPEVRTGPASPGWSANRTFDSESNDENKEKEKENKKRKLSDTSLSPIGLNVRARKDMSNIQIDDDEQEQVVEHYDLLTQSTSTRHNQSQSPNLSVYTQRIIRRPSTDIEIGSPSVIPKDTSIEKLHSFDFPIILFECKYILGNNCNAESIKMHHIFIEKRTEQTKTILNNEMRKIPIEQVQTAKQYIINNIDPIVDIFKKTNRKRLDNLILDQMKEKATREIKSKCPVNQLEKVKKLEEQYARILNLQFQLKKLEKRMNLNMPPPYLNVMDKIQLRSKELDSNEIAQFTEQWNNIVRHAKKDFTSIMMVAKTAEIEKIEKNYQETVQKLPEYIRQSLNTLVHTIRTRHDQTTEKKIHFLEQKAWRTRKT</sequence>
<protein>
    <recommendedName>
        <fullName evidence="5">DYW domain-containing protein</fullName>
    </recommendedName>
</protein>
<dbReference type="GO" id="GO:0048731">
    <property type="term" value="P:system development"/>
    <property type="evidence" value="ECO:0007669"/>
    <property type="project" value="UniProtKB-ARBA"/>
</dbReference>
<evidence type="ECO:0000256" key="2">
    <source>
        <dbReference type="PROSITE-ProRule" id="PRU00708"/>
    </source>
</evidence>
<dbReference type="InterPro" id="IPR046960">
    <property type="entry name" value="PPR_At4g14850-like_plant"/>
</dbReference>
<dbReference type="EMBL" id="CAJNOW010022019">
    <property type="protein sequence ID" value="CAF1686120.1"/>
    <property type="molecule type" value="Genomic_DNA"/>
</dbReference>
<dbReference type="Pfam" id="PF01535">
    <property type="entry name" value="PPR"/>
    <property type="match status" value="4"/>
</dbReference>
<feature type="compositionally biased region" description="Basic and acidic residues" evidence="4">
    <location>
        <begin position="654"/>
        <end position="663"/>
    </location>
</feature>
<evidence type="ECO:0000313" key="6">
    <source>
        <dbReference type="EMBL" id="CAF1686120.1"/>
    </source>
</evidence>
<dbReference type="PANTHER" id="PTHR24015:SF548">
    <property type="entry name" value="OS08G0340900 PROTEIN"/>
    <property type="match status" value="1"/>
</dbReference>
<comment type="caution">
    <text evidence="6">The sequence shown here is derived from an EMBL/GenBank/DDBJ whole genome shotgun (WGS) entry which is preliminary data.</text>
</comment>
<organism evidence="6 7">
    <name type="scientific">Rotaria magnacalcarata</name>
    <dbReference type="NCBI Taxonomy" id="392030"/>
    <lineage>
        <taxon>Eukaryota</taxon>
        <taxon>Metazoa</taxon>
        <taxon>Spiralia</taxon>
        <taxon>Gnathifera</taxon>
        <taxon>Rotifera</taxon>
        <taxon>Eurotatoria</taxon>
        <taxon>Bdelloidea</taxon>
        <taxon>Philodinida</taxon>
        <taxon>Philodinidae</taxon>
        <taxon>Rotaria</taxon>
    </lineage>
</organism>
<dbReference type="GO" id="GO:0008270">
    <property type="term" value="F:zinc ion binding"/>
    <property type="evidence" value="ECO:0007669"/>
    <property type="project" value="InterPro"/>
</dbReference>
<gene>
    <name evidence="6" type="ORF">KQP761_LOCUS38604</name>
</gene>
<accession>A0A816HE34</accession>
<dbReference type="InterPro" id="IPR011990">
    <property type="entry name" value="TPR-like_helical_dom_sf"/>
</dbReference>
<feature type="coiled-coil region" evidence="3">
    <location>
        <begin position="937"/>
        <end position="964"/>
    </location>
</feature>
<dbReference type="Gene3D" id="1.25.40.10">
    <property type="entry name" value="Tetratricopeptide repeat domain"/>
    <property type="match status" value="3"/>
</dbReference>
<evidence type="ECO:0000259" key="5">
    <source>
        <dbReference type="Pfam" id="PF14432"/>
    </source>
</evidence>
<keyword evidence="1" id="KW-0677">Repeat</keyword>
<name>A0A816HE34_9BILA</name>
<dbReference type="GO" id="GO:0003723">
    <property type="term" value="F:RNA binding"/>
    <property type="evidence" value="ECO:0007669"/>
    <property type="project" value="InterPro"/>
</dbReference>
<proteinExistence type="predicted"/>